<dbReference type="AlphaFoldDB" id="A0A9D4PW93"/>
<dbReference type="Proteomes" id="UP000821837">
    <property type="component" value="Unassembled WGS sequence"/>
</dbReference>
<evidence type="ECO:0000313" key="2">
    <source>
        <dbReference type="Proteomes" id="UP000821837"/>
    </source>
</evidence>
<evidence type="ECO:0000313" key="1">
    <source>
        <dbReference type="EMBL" id="KAH7956846.1"/>
    </source>
</evidence>
<comment type="caution">
    <text evidence="1">The sequence shown here is derived from an EMBL/GenBank/DDBJ whole genome shotgun (WGS) entry which is preliminary data.</text>
</comment>
<protein>
    <recommendedName>
        <fullName evidence="3">Tick transposon</fullName>
    </recommendedName>
</protein>
<accession>A0A9D4PW93</accession>
<dbReference type="VEuPathDB" id="VectorBase:RSAN_056796"/>
<gene>
    <name evidence="1" type="ORF">HPB52_012860</name>
</gene>
<proteinExistence type="predicted"/>
<reference evidence="1" key="2">
    <citation type="submission" date="2021-09" db="EMBL/GenBank/DDBJ databases">
        <authorList>
            <person name="Jia N."/>
            <person name="Wang J."/>
            <person name="Shi W."/>
            <person name="Du L."/>
            <person name="Sun Y."/>
            <person name="Zhan W."/>
            <person name="Jiang J."/>
            <person name="Wang Q."/>
            <person name="Zhang B."/>
            <person name="Ji P."/>
            <person name="Sakyi L.B."/>
            <person name="Cui X."/>
            <person name="Yuan T."/>
            <person name="Jiang B."/>
            <person name="Yang W."/>
            <person name="Lam T.T.-Y."/>
            <person name="Chang Q."/>
            <person name="Ding S."/>
            <person name="Wang X."/>
            <person name="Zhu J."/>
            <person name="Ruan X."/>
            <person name="Zhao L."/>
            <person name="Wei J."/>
            <person name="Que T."/>
            <person name="Du C."/>
            <person name="Cheng J."/>
            <person name="Dai P."/>
            <person name="Han X."/>
            <person name="Huang E."/>
            <person name="Gao Y."/>
            <person name="Liu J."/>
            <person name="Shao H."/>
            <person name="Ye R."/>
            <person name="Li L."/>
            <person name="Wei W."/>
            <person name="Wang X."/>
            <person name="Wang C."/>
            <person name="Huo Q."/>
            <person name="Li W."/>
            <person name="Guo W."/>
            <person name="Chen H."/>
            <person name="Chen S."/>
            <person name="Zhou L."/>
            <person name="Zhou L."/>
            <person name="Ni X."/>
            <person name="Tian J."/>
            <person name="Zhou Y."/>
            <person name="Sheng Y."/>
            <person name="Liu T."/>
            <person name="Pan Y."/>
            <person name="Xia L."/>
            <person name="Li J."/>
            <person name="Zhao F."/>
            <person name="Cao W."/>
        </authorList>
    </citation>
    <scope>NUCLEOTIDE SEQUENCE</scope>
    <source>
        <strain evidence="1">Rsan-2018</strain>
        <tissue evidence="1">Larvae</tissue>
    </source>
</reference>
<name>A0A9D4PW93_RHISA</name>
<organism evidence="1 2">
    <name type="scientific">Rhipicephalus sanguineus</name>
    <name type="common">Brown dog tick</name>
    <name type="synonym">Ixodes sanguineus</name>
    <dbReference type="NCBI Taxonomy" id="34632"/>
    <lineage>
        <taxon>Eukaryota</taxon>
        <taxon>Metazoa</taxon>
        <taxon>Ecdysozoa</taxon>
        <taxon>Arthropoda</taxon>
        <taxon>Chelicerata</taxon>
        <taxon>Arachnida</taxon>
        <taxon>Acari</taxon>
        <taxon>Parasitiformes</taxon>
        <taxon>Ixodida</taxon>
        <taxon>Ixodoidea</taxon>
        <taxon>Ixodidae</taxon>
        <taxon>Rhipicephalinae</taxon>
        <taxon>Rhipicephalus</taxon>
        <taxon>Rhipicephalus</taxon>
    </lineage>
</organism>
<reference evidence="1" key="1">
    <citation type="journal article" date="2020" name="Cell">
        <title>Large-Scale Comparative Analyses of Tick Genomes Elucidate Their Genetic Diversity and Vector Capacities.</title>
        <authorList>
            <consortium name="Tick Genome and Microbiome Consortium (TIGMIC)"/>
            <person name="Jia N."/>
            <person name="Wang J."/>
            <person name="Shi W."/>
            <person name="Du L."/>
            <person name="Sun Y."/>
            <person name="Zhan W."/>
            <person name="Jiang J.F."/>
            <person name="Wang Q."/>
            <person name="Zhang B."/>
            <person name="Ji P."/>
            <person name="Bell-Sakyi L."/>
            <person name="Cui X.M."/>
            <person name="Yuan T.T."/>
            <person name="Jiang B.G."/>
            <person name="Yang W.F."/>
            <person name="Lam T.T."/>
            <person name="Chang Q.C."/>
            <person name="Ding S.J."/>
            <person name="Wang X.J."/>
            <person name="Zhu J.G."/>
            <person name="Ruan X.D."/>
            <person name="Zhao L."/>
            <person name="Wei J.T."/>
            <person name="Ye R.Z."/>
            <person name="Que T.C."/>
            <person name="Du C.H."/>
            <person name="Zhou Y.H."/>
            <person name="Cheng J.X."/>
            <person name="Dai P.F."/>
            <person name="Guo W.B."/>
            <person name="Han X.H."/>
            <person name="Huang E.J."/>
            <person name="Li L.F."/>
            <person name="Wei W."/>
            <person name="Gao Y.C."/>
            <person name="Liu J.Z."/>
            <person name="Shao H.Z."/>
            <person name="Wang X."/>
            <person name="Wang C.C."/>
            <person name="Yang T.C."/>
            <person name="Huo Q.B."/>
            <person name="Li W."/>
            <person name="Chen H.Y."/>
            <person name="Chen S.E."/>
            <person name="Zhou L.G."/>
            <person name="Ni X.B."/>
            <person name="Tian J.H."/>
            <person name="Sheng Y."/>
            <person name="Liu T."/>
            <person name="Pan Y.S."/>
            <person name="Xia L.Y."/>
            <person name="Li J."/>
            <person name="Zhao F."/>
            <person name="Cao W.C."/>
        </authorList>
    </citation>
    <scope>NUCLEOTIDE SEQUENCE</scope>
    <source>
        <strain evidence="1">Rsan-2018</strain>
    </source>
</reference>
<dbReference type="EMBL" id="JABSTV010001250">
    <property type="protein sequence ID" value="KAH7956846.1"/>
    <property type="molecule type" value="Genomic_DNA"/>
</dbReference>
<evidence type="ECO:0008006" key="3">
    <source>
        <dbReference type="Google" id="ProtNLM"/>
    </source>
</evidence>
<keyword evidence="2" id="KW-1185">Reference proteome</keyword>
<sequence length="334" mass="37586">MSERQAGTQETRAQLTTPTKVVGRLAISEPIGKRLFPTHPTRIGNSVNRDTTPDLTMVKRASLTEWHNTGQTFGSDHCNLQTLIAAGPRKRVGRTLSITDWDAFRACRAARPQKGVHPTSRLGPATSLLMLRRRLNGCRMVVQAPKSLTVNNYTCWRLRKRYKTQKLNRTLHKRIGILNTDIEKYALQLTNQQWNAVCNGMQRQSNIPKTWNILRHLLDGRTSKTTQQRNIQKFLHQTQATDKQLLSNLVDKYLGDQVAQAQMPNTGQDNASFDAPITLAEVQATVRNLRPNSATIASPVGSYKMQHINIVWESGSLPAPWKHGMIVFIPKPGC</sequence>